<keyword evidence="6" id="KW-1185">Reference proteome</keyword>
<dbReference type="PANTHER" id="PTHR24096">
    <property type="entry name" value="LONG-CHAIN-FATTY-ACID--COA LIGASE"/>
    <property type="match status" value="1"/>
</dbReference>
<dbReference type="Pfam" id="PF00501">
    <property type="entry name" value="AMP-binding"/>
    <property type="match status" value="1"/>
</dbReference>
<dbReference type="Proteomes" id="UP000286716">
    <property type="component" value="Unassembled WGS sequence"/>
</dbReference>
<evidence type="ECO:0000259" key="3">
    <source>
        <dbReference type="Pfam" id="PF00501"/>
    </source>
</evidence>
<comment type="similarity">
    <text evidence="1">Belongs to the ATP-dependent AMP-binding enzyme family.</text>
</comment>
<protein>
    <submittedName>
        <fullName evidence="5">Fatty acid--CoA ligase</fullName>
    </submittedName>
</protein>
<dbReference type="RefSeq" id="WP_020640745.1">
    <property type="nucleotide sequence ID" value="NZ_QHHU01000024.1"/>
</dbReference>
<sequence>MSFFLTKVLAALDDGGDRVLFHADGGITTYHQARDRLRRLHGGPGEAETVAIDLRNRPETVLVQLAALLRGATVLMVPASAPHRDRLAAASGATVVTDRPDDWPAGDVRTLDDLDGEPRPLNPPETVRLLFPTGGTTGIPKLIRHSGIYDGMAYLFTPSPDGPGRTLLVAPMTHMTGNATVLGALLRHDTVVVHDGFDAGAVLKAIQEHRIDTLSLTPPRLAAVLDHPARKTTDLGSVRSLSLGAAPLPPHRLAQALDVFGPVVGQGYGLTEAPMIASISAAELVARPELRSSVGRIVPGMEARITDGEVEVRGLSMMDGYLGGPEVGAGWLRTGDLGRFDDEGYLYLLDRADDVVVVGEHGTKVPTTVVEHALATHPAVRSVAVFGRETEDGRLLHAVVVASGEVTEDDLKAHARDVFGQEHYVPAGVDFVDALPITAVGKVDKRALAQLVTAP</sequence>
<dbReference type="InterPro" id="IPR000873">
    <property type="entry name" value="AMP-dep_synth/lig_dom"/>
</dbReference>
<dbReference type="EMBL" id="QHHU01000024">
    <property type="protein sequence ID" value="RSM43630.1"/>
    <property type="molecule type" value="Genomic_DNA"/>
</dbReference>
<accession>A0A428WKS7</accession>
<proteinExistence type="inferred from homology"/>
<gene>
    <name evidence="5" type="ORF">DMA12_18775</name>
</gene>
<comment type="caution">
    <text evidence="5">The sequence shown here is derived from an EMBL/GenBank/DDBJ whole genome shotgun (WGS) entry which is preliminary data.</text>
</comment>
<dbReference type="CDD" id="cd04433">
    <property type="entry name" value="AFD_class_I"/>
    <property type="match status" value="1"/>
</dbReference>
<dbReference type="InterPro" id="IPR042099">
    <property type="entry name" value="ANL_N_sf"/>
</dbReference>
<dbReference type="Pfam" id="PF13193">
    <property type="entry name" value="AMP-binding_C"/>
    <property type="match status" value="1"/>
</dbReference>
<dbReference type="InterPro" id="IPR025110">
    <property type="entry name" value="AMP-bd_C"/>
</dbReference>
<evidence type="ECO:0000313" key="5">
    <source>
        <dbReference type="EMBL" id="RSM43630.1"/>
    </source>
</evidence>
<dbReference type="InterPro" id="IPR020845">
    <property type="entry name" value="AMP-binding_CS"/>
</dbReference>
<keyword evidence="2 5" id="KW-0436">Ligase</keyword>
<feature type="domain" description="AMP-dependent synthetase/ligase" evidence="3">
    <location>
        <begin position="16"/>
        <end position="322"/>
    </location>
</feature>
<dbReference type="PANTHER" id="PTHR24096:SF149">
    <property type="entry name" value="AMP-BINDING DOMAIN-CONTAINING PROTEIN-RELATED"/>
    <property type="match status" value="1"/>
</dbReference>
<evidence type="ECO:0000256" key="2">
    <source>
        <dbReference type="ARBA" id="ARBA00022598"/>
    </source>
</evidence>
<dbReference type="GO" id="GO:0016405">
    <property type="term" value="F:CoA-ligase activity"/>
    <property type="evidence" value="ECO:0007669"/>
    <property type="project" value="TreeGrafter"/>
</dbReference>
<evidence type="ECO:0000259" key="4">
    <source>
        <dbReference type="Pfam" id="PF13193"/>
    </source>
</evidence>
<evidence type="ECO:0000313" key="6">
    <source>
        <dbReference type="Proteomes" id="UP000286716"/>
    </source>
</evidence>
<dbReference type="OrthoDB" id="9803968at2"/>
<dbReference type="SUPFAM" id="SSF56801">
    <property type="entry name" value="Acetyl-CoA synthetase-like"/>
    <property type="match status" value="1"/>
</dbReference>
<reference evidence="5 6" key="1">
    <citation type="submission" date="2018-05" db="EMBL/GenBank/DDBJ databases">
        <title>Evolution of GPA BGCs.</title>
        <authorList>
            <person name="Waglechner N."/>
            <person name="Wright G.D."/>
        </authorList>
    </citation>
    <scope>NUCLEOTIDE SEQUENCE [LARGE SCALE GENOMIC DNA]</scope>
    <source>
        <strain evidence="5 6">DSM 5908</strain>
    </source>
</reference>
<name>A0A428WKS7_AMYBA</name>
<organism evidence="5 6">
    <name type="scientific">Amycolatopsis balhimycina DSM 5908</name>
    <dbReference type="NCBI Taxonomy" id="1081091"/>
    <lineage>
        <taxon>Bacteria</taxon>
        <taxon>Bacillati</taxon>
        <taxon>Actinomycetota</taxon>
        <taxon>Actinomycetes</taxon>
        <taxon>Pseudonocardiales</taxon>
        <taxon>Pseudonocardiaceae</taxon>
        <taxon>Amycolatopsis</taxon>
    </lineage>
</organism>
<evidence type="ECO:0000256" key="1">
    <source>
        <dbReference type="ARBA" id="ARBA00006432"/>
    </source>
</evidence>
<feature type="domain" description="AMP-binding enzyme C-terminal" evidence="4">
    <location>
        <begin position="370"/>
        <end position="442"/>
    </location>
</feature>
<dbReference type="Gene3D" id="3.40.50.12780">
    <property type="entry name" value="N-terminal domain of ligase-like"/>
    <property type="match status" value="1"/>
</dbReference>
<dbReference type="PROSITE" id="PS00455">
    <property type="entry name" value="AMP_BINDING"/>
    <property type="match status" value="1"/>
</dbReference>
<dbReference type="Gene3D" id="3.30.300.30">
    <property type="match status" value="1"/>
</dbReference>
<dbReference type="AlphaFoldDB" id="A0A428WKS7"/>
<dbReference type="InterPro" id="IPR045851">
    <property type="entry name" value="AMP-bd_C_sf"/>
</dbReference>